<dbReference type="PANTHER" id="PTHR47027:SF20">
    <property type="entry name" value="REVERSE TRANSCRIPTASE-LIKE PROTEIN WITH RNA-DIRECTED DNA POLYMERASE DOMAIN"/>
    <property type="match status" value="1"/>
</dbReference>
<accession>A0A9Q0YPQ5</accession>
<evidence type="ECO:0000313" key="2">
    <source>
        <dbReference type="Proteomes" id="UP001152320"/>
    </source>
</evidence>
<keyword evidence="2" id="KW-1185">Reference proteome</keyword>
<dbReference type="EMBL" id="JAIZAY010000018">
    <property type="protein sequence ID" value="KAJ8025275.1"/>
    <property type="molecule type" value="Genomic_DNA"/>
</dbReference>
<reference evidence="1" key="1">
    <citation type="submission" date="2021-10" db="EMBL/GenBank/DDBJ databases">
        <title>Tropical sea cucumber genome reveals ecological adaptation and Cuvierian tubules defense mechanism.</title>
        <authorList>
            <person name="Chen T."/>
        </authorList>
    </citation>
    <scope>NUCLEOTIDE SEQUENCE</scope>
    <source>
        <strain evidence="1">Nanhai2018</strain>
        <tissue evidence="1">Muscle</tissue>
    </source>
</reference>
<organism evidence="1 2">
    <name type="scientific">Holothuria leucospilota</name>
    <name type="common">Black long sea cucumber</name>
    <name type="synonym">Mertensiothuria leucospilota</name>
    <dbReference type="NCBI Taxonomy" id="206669"/>
    <lineage>
        <taxon>Eukaryota</taxon>
        <taxon>Metazoa</taxon>
        <taxon>Echinodermata</taxon>
        <taxon>Eleutherozoa</taxon>
        <taxon>Echinozoa</taxon>
        <taxon>Holothuroidea</taxon>
        <taxon>Aspidochirotacea</taxon>
        <taxon>Aspidochirotida</taxon>
        <taxon>Holothuriidae</taxon>
        <taxon>Holothuria</taxon>
    </lineage>
</organism>
<dbReference type="OrthoDB" id="10059790at2759"/>
<name>A0A9Q0YPQ5_HOLLE</name>
<dbReference type="PANTHER" id="PTHR47027">
    <property type="entry name" value="REVERSE TRANSCRIPTASE DOMAIN-CONTAINING PROTEIN"/>
    <property type="match status" value="1"/>
</dbReference>
<evidence type="ECO:0000313" key="1">
    <source>
        <dbReference type="EMBL" id="KAJ8025275.1"/>
    </source>
</evidence>
<gene>
    <name evidence="1" type="ORF">HOLleu_35440</name>
</gene>
<sequence length="172" mass="20684">MRMNTRSDQKLKINNEDVEDVHEFTYLESKLNKSGGGSEDTKHRLAKAWSSFRKLTKICYQENIQRRTKIPLYKSLVRSVLLYGCETWKLTQHEERKLDTFQYKCLKTILRIRFPQTISYEEMEDVIKLEGMSHEIRRTRWNWIGHVLRKGNKNDTFIVVEWRPEGTRCRKA</sequence>
<dbReference type="Proteomes" id="UP001152320">
    <property type="component" value="Chromosome 18"/>
</dbReference>
<comment type="caution">
    <text evidence="1">The sequence shown here is derived from an EMBL/GenBank/DDBJ whole genome shotgun (WGS) entry which is preliminary data.</text>
</comment>
<evidence type="ECO:0008006" key="3">
    <source>
        <dbReference type="Google" id="ProtNLM"/>
    </source>
</evidence>
<dbReference type="AlphaFoldDB" id="A0A9Q0YPQ5"/>
<protein>
    <recommendedName>
        <fullName evidence="3">Endonuclease-reverse transcriptase</fullName>
    </recommendedName>
</protein>
<proteinExistence type="predicted"/>